<dbReference type="RefSeq" id="WP_317489322.1">
    <property type="nucleotide sequence ID" value="NZ_CP136051.1"/>
</dbReference>
<feature type="transmembrane region" description="Helical" evidence="1">
    <location>
        <begin position="33"/>
        <end position="51"/>
    </location>
</feature>
<feature type="transmembrane region" description="Helical" evidence="1">
    <location>
        <begin position="161"/>
        <end position="180"/>
    </location>
</feature>
<dbReference type="Proteomes" id="UP001302349">
    <property type="component" value="Chromosome"/>
</dbReference>
<evidence type="ECO:0000313" key="2">
    <source>
        <dbReference type="EMBL" id="WOK06608.1"/>
    </source>
</evidence>
<sequence length="249" mass="27453">MEIIRSMEHSLLTVGLYRNEKKKHSVLNSLSKAASATLFILLAGLVTLSGCSTPKYYRFHETTYSSGPTAKTLDRLANKSPIVEHALEGREISLEGELFSTAAQRDATSNHSKKKLRKDIKMIVRGSSGWNEMASAKKATGDVTPSQTDNVAEEPPKKNKAAGAAFTMFIISMLSILAAIVIAPEFLFFLFLLIPATIYGYIGLKQIKETGESGKGKALFTAIFGTCVLLFVLIFMIYFELEDGEWLLW</sequence>
<evidence type="ECO:0000256" key="1">
    <source>
        <dbReference type="SAM" id="Phobius"/>
    </source>
</evidence>
<evidence type="ECO:0000313" key="3">
    <source>
        <dbReference type="Proteomes" id="UP001302349"/>
    </source>
</evidence>
<feature type="transmembrane region" description="Helical" evidence="1">
    <location>
        <begin position="186"/>
        <end position="204"/>
    </location>
</feature>
<proteinExistence type="predicted"/>
<protein>
    <submittedName>
        <fullName evidence="2">DUF4190 domain-containing protein</fullName>
    </submittedName>
</protein>
<reference evidence="2 3" key="1">
    <citation type="journal article" date="2023" name="Microbiol. Resour. Announc.">
        <title>Complete Genome Sequence of Imperialibacter roseus strain P4T.</title>
        <authorList>
            <person name="Tizabi D.R."/>
            <person name="Bachvaroff T."/>
            <person name="Hill R.T."/>
        </authorList>
    </citation>
    <scope>NUCLEOTIDE SEQUENCE [LARGE SCALE GENOMIC DNA]</scope>
    <source>
        <strain evidence="2 3">P4T</strain>
    </source>
</reference>
<gene>
    <name evidence="2" type="ORF">RT717_26385</name>
</gene>
<keyword evidence="3" id="KW-1185">Reference proteome</keyword>
<feature type="transmembrane region" description="Helical" evidence="1">
    <location>
        <begin position="216"/>
        <end position="239"/>
    </location>
</feature>
<accession>A0ABZ0IQ87</accession>
<organism evidence="2 3">
    <name type="scientific">Imperialibacter roseus</name>
    <dbReference type="NCBI Taxonomy" id="1324217"/>
    <lineage>
        <taxon>Bacteria</taxon>
        <taxon>Pseudomonadati</taxon>
        <taxon>Bacteroidota</taxon>
        <taxon>Cytophagia</taxon>
        <taxon>Cytophagales</taxon>
        <taxon>Flammeovirgaceae</taxon>
        <taxon>Imperialibacter</taxon>
    </lineage>
</organism>
<keyword evidence="1" id="KW-0472">Membrane</keyword>
<dbReference type="EMBL" id="CP136051">
    <property type="protein sequence ID" value="WOK06608.1"/>
    <property type="molecule type" value="Genomic_DNA"/>
</dbReference>
<keyword evidence="1" id="KW-0812">Transmembrane</keyword>
<name>A0ABZ0IQ87_9BACT</name>
<keyword evidence="1" id="KW-1133">Transmembrane helix</keyword>